<evidence type="ECO:0000256" key="2">
    <source>
        <dbReference type="ARBA" id="ARBA00022559"/>
    </source>
</evidence>
<keyword evidence="2 12" id="KW-0575">Peroxidase</keyword>
<evidence type="ECO:0000256" key="8">
    <source>
        <dbReference type="ARBA" id="ARBA00025737"/>
    </source>
</evidence>
<dbReference type="Proteomes" id="UP001500945">
    <property type="component" value="Unassembled WGS sequence"/>
</dbReference>
<evidence type="ECO:0000256" key="1">
    <source>
        <dbReference type="ARBA" id="ARBA00001970"/>
    </source>
</evidence>
<name>A0ABP8KF57_9MICO</name>
<evidence type="ECO:0000256" key="4">
    <source>
        <dbReference type="ARBA" id="ARBA00022723"/>
    </source>
</evidence>
<dbReference type="SUPFAM" id="SSF54909">
    <property type="entry name" value="Dimeric alpha+beta barrel"/>
    <property type="match status" value="1"/>
</dbReference>
<dbReference type="InterPro" id="IPR048327">
    <property type="entry name" value="Dyp_perox_N"/>
</dbReference>
<evidence type="ECO:0000259" key="10">
    <source>
        <dbReference type="Pfam" id="PF04261"/>
    </source>
</evidence>
<dbReference type="InterPro" id="IPR048328">
    <property type="entry name" value="Dyp_perox_C"/>
</dbReference>
<dbReference type="PROSITE" id="PS51404">
    <property type="entry name" value="DYP_PEROXIDASE"/>
    <property type="match status" value="1"/>
</dbReference>
<dbReference type="InterPro" id="IPR006311">
    <property type="entry name" value="TAT_signal"/>
</dbReference>
<comment type="cofactor">
    <cofactor evidence="1">
        <name>heme b</name>
        <dbReference type="ChEBI" id="CHEBI:60344"/>
    </cofactor>
</comment>
<proteinExistence type="inferred from homology"/>
<evidence type="ECO:0000256" key="3">
    <source>
        <dbReference type="ARBA" id="ARBA00022617"/>
    </source>
</evidence>
<feature type="domain" description="Dyp-type peroxidase N-terminal" evidence="10">
    <location>
        <begin position="88"/>
        <end position="229"/>
    </location>
</feature>
<keyword evidence="7" id="KW-0408">Iron</keyword>
<dbReference type="EMBL" id="BAABGM010000011">
    <property type="protein sequence ID" value="GAA4404674.1"/>
    <property type="molecule type" value="Genomic_DNA"/>
</dbReference>
<feature type="domain" description="Dyp-type peroxidase C-terminal" evidence="11">
    <location>
        <begin position="240"/>
        <end position="417"/>
    </location>
</feature>
<comment type="caution">
    <text evidence="12">The sequence shown here is derived from an EMBL/GenBank/DDBJ whole genome shotgun (WGS) entry which is preliminary data.</text>
</comment>
<dbReference type="Pfam" id="PF04261">
    <property type="entry name" value="Dyp_perox_N"/>
    <property type="match status" value="1"/>
</dbReference>
<dbReference type="GO" id="GO:0004601">
    <property type="term" value="F:peroxidase activity"/>
    <property type="evidence" value="ECO:0007669"/>
    <property type="project" value="UniProtKB-KW"/>
</dbReference>
<dbReference type="PANTHER" id="PTHR30521">
    <property type="entry name" value="DEFERROCHELATASE/PEROXIDASE"/>
    <property type="match status" value="1"/>
</dbReference>
<comment type="similarity">
    <text evidence="8">Belongs to the DyP-type peroxidase family.</text>
</comment>
<evidence type="ECO:0000256" key="7">
    <source>
        <dbReference type="ARBA" id="ARBA00023004"/>
    </source>
</evidence>
<feature type="compositionally biased region" description="Low complexity" evidence="9">
    <location>
        <begin position="50"/>
        <end position="80"/>
    </location>
</feature>
<evidence type="ECO:0000259" key="11">
    <source>
        <dbReference type="Pfam" id="PF20628"/>
    </source>
</evidence>
<reference evidence="13" key="1">
    <citation type="journal article" date="2019" name="Int. J. Syst. Evol. Microbiol.">
        <title>The Global Catalogue of Microorganisms (GCM) 10K type strain sequencing project: providing services to taxonomists for standard genome sequencing and annotation.</title>
        <authorList>
            <consortium name="The Broad Institute Genomics Platform"/>
            <consortium name="The Broad Institute Genome Sequencing Center for Infectious Disease"/>
            <person name="Wu L."/>
            <person name="Ma J."/>
        </authorList>
    </citation>
    <scope>NUCLEOTIDE SEQUENCE [LARGE SCALE GENOMIC DNA]</scope>
    <source>
        <strain evidence="13">JCM 17809</strain>
    </source>
</reference>
<sequence length="429" mass="44041">MSADGDRAAGTDRRTVLLSGLAGAGLAAGAAVATVAGGAPSALRAGADGTVATPTTSPAGTSSTSAPAAPAVSSGATASARPFRGTHQAGILEAPPAHATFVALDLEEGADADTVRRLLTVWTDDIERLTAGRGTLTDLEPELAAVTAALTVTVGVGRRVVEAAGAPVPDWLGPLPAFAVDRLDPRWGGGDLLLQICATSPTTVAHAQRRLLTGVAGLARPRWVQRGFREPHEGPGVPMRNLFGQVDGTVQPDVAGLDADLLWVGDAGPAWLRGGSSVVVRRIEMDLDGWDRADRRARENSIGRRLDTGAPVTGGALDDAPDLAAVDDLGFHVVDDAAHVRRAHASAPHERFLRRPYSYDDPPAAGATSSSGLVFVAYQADPVRQFVPVQARLAELDLLNLWTTPVGSAVFAVLPGAADGEVLGAAMLG</sequence>
<evidence type="ECO:0000256" key="6">
    <source>
        <dbReference type="ARBA" id="ARBA00023002"/>
    </source>
</evidence>
<dbReference type="PROSITE" id="PS51318">
    <property type="entry name" value="TAT"/>
    <property type="match status" value="1"/>
</dbReference>
<dbReference type="InterPro" id="IPR011008">
    <property type="entry name" value="Dimeric_a/b-barrel"/>
</dbReference>
<keyword evidence="4" id="KW-0479">Metal-binding</keyword>
<dbReference type="RefSeq" id="WP_345204756.1">
    <property type="nucleotide sequence ID" value="NZ_BAABGM010000011.1"/>
</dbReference>
<evidence type="ECO:0000256" key="5">
    <source>
        <dbReference type="ARBA" id="ARBA00022729"/>
    </source>
</evidence>
<keyword evidence="13" id="KW-1185">Reference proteome</keyword>
<dbReference type="Pfam" id="PF20628">
    <property type="entry name" value="Dyp_perox_C"/>
    <property type="match status" value="1"/>
</dbReference>
<feature type="region of interest" description="Disordered" evidence="9">
    <location>
        <begin position="49"/>
        <end position="80"/>
    </location>
</feature>
<keyword evidence="3" id="KW-0349">Heme</keyword>
<protein>
    <submittedName>
        <fullName evidence="12">Dyp-type peroxidase</fullName>
    </submittedName>
</protein>
<organism evidence="12 13">
    <name type="scientific">Fodinibacter luteus</name>
    <dbReference type="NCBI Taxonomy" id="552064"/>
    <lineage>
        <taxon>Bacteria</taxon>
        <taxon>Bacillati</taxon>
        <taxon>Actinomycetota</taxon>
        <taxon>Actinomycetes</taxon>
        <taxon>Micrococcales</taxon>
        <taxon>Intrasporangiaceae</taxon>
        <taxon>Fodinibacter (ex Wang et al. 2009)</taxon>
    </lineage>
</organism>
<gene>
    <name evidence="12" type="ORF">GCM10023168_17620</name>
</gene>
<keyword evidence="6" id="KW-0560">Oxidoreductase</keyword>
<keyword evidence="5" id="KW-0732">Signal</keyword>
<dbReference type="PANTHER" id="PTHR30521:SF4">
    <property type="entry name" value="DEFERROCHELATASE"/>
    <property type="match status" value="1"/>
</dbReference>
<evidence type="ECO:0000313" key="13">
    <source>
        <dbReference type="Proteomes" id="UP001500945"/>
    </source>
</evidence>
<dbReference type="NCBIfam" id="TIGR01413">
    <property type="entry name" value="Dyp_perox_fam"/>
    <property type="match status" value="1"/>
</dbReference>
<evidence type="ECO:0000256" key="9">
    <source>
        <dbReference type="SAM" id="MobiDB-lite"/>
    </source>
</evidence>
<dbReference type="InterPro" id="IPR006314">
    <property type="entry name" value="Dyp_peroxidase"/>
</dbReference>
<evidence type="ECO:0000313" key="12">
    <source>
        <dbReference type="EMBL" id="GAA4404674.1"/>
    </source>
</evidence>
<accession>A0ABP8KF57</accession>